<feature type="binding site" evidence="10">
    <location>
        <position position="290"/>
    </location>
    <ligand>
        <name>ATP</name>
        <dbReference type="ChEBI" id="CHEBI:30616"/>
    </ligand>
</feature>
<feature type="domain" description="Protein kinase" evidence="12">
    <location>
        <begin position="262"/>
        <end position="546"/>
    </location>
</feature>
<evidence type="ECO:0000256" key="4">
    <source>
        <dbReference type="ARBA" id="ARBA00022729"/>
    </source>
</evidence>
<dbReference type="EMBL" id="JAMFTS010000002">
    <property type="protein sequence ID" value="KAJ4787916.1"/>
    <property type="molecule type" value="Genomic_DNA"/>
</dbReference>
<keyword evidence="7 10" id="KW-0067">ATP-binding</keyword>
<keyword evidence="8 11" id="KW-1133">Transmembrane helix</keyword>
<dbReference type="GO" id="GO:0005524">
    <property type="term" value="F:ATP binding"/>
    <property type="evidence" value="ECO:0007669"/>
    <property type="project" value="UniProtKB-UniRule"/>
</dbReference>
<dbReference type="FunFam" id="1.10.510.10:FF:000537">
    <property type="entry name" value="Putative receptor-like protein kinase"/>
    <property type="match status" value="1"/>
</dbReference>
<keyword evidence="5 10" id="KW-0547">Nucleotide-binding</keyword>
<evidence type="ECO:0000256" key="10">
    <source>
        <dbReference type="PROSITE-ProRule" id="PRU10141"/>
    </source>
</evidence>
<dbReference type="InterPro" id="IPR008271">
    <property type="entry name" value="Ser/Thr_kinase_AS"/>
</dbReference>
<feature type="transmembrane region" description="Helical" evidence="11">
    <location>
        <begin position="40"/>
        <end position="58"/>
    </location>
</feature>
<evidence type="ECO:0000256" key="1">
    <source>
        <dbReference type="ARBA" id="ARBA00004167"/>
    </source>
</evidence>
<reference evidence="13" key="1">
    <citation type="submission" date="2022-08" db="EMBL/GenBank/DDBJ databases">
        <authorList>
            <person name="Marques A."/>
        </authorList>
    </citation>
    <scope>NUCLEOTIDE SEQUENCE</scope>
    <source>
        <strain evidence="13">RhyPub2mFocal</strain>
        <tissue evidence="13">Leaves</tissue>
    </source>
</reference>
<dbReference type="AlphaFoldDB" id="A0AAV8FB30"/>
<evidence type="ECO:0000313" key="13">
    <source>
        <dbReference type="EMBL" id="KAJ4787916.1"/>
    </source>
</evidence>
<evidence type="ECO:0000256" key="6">
    <source>
        <dbReference type="ARBA" id="ARBA00022777"/>
    </source>
</evidence>
<dbReference type="PROSITE" id="PS00107">
    <property type="entry name" value="PROTEIN_KINASE_ATP"/>
    <property type="match status" value="1"/>
</dbReference>
<keyword evidence="13" id="KW-0675">Receptor</keyword>
<dbReference type="Proteomes" id="UP001140206">
    <property type="component" value="Chromosome 2"/>
</dbReference>
<sequence length="598" mass="68209">MARIRGTILVSAAIIICILAIATADRLISRPDLRVLDSNFYIIATFICTMMYFIMVYLHLNHITNHTRKAVIMVVFLVIIVLILPMRFFLKPPRWDIEYRLLLGIDKLSISVYMTTVFVQDINLRILFALFVSLVVLLEIHQTDPYLQPITNVITGSFGAVIFLIIFWLYMRVTSGRTRKIIVATLFSFMLLGLTVTYVFSVLFSHWNLLFNIMYCINIPLLFLYPLYTSTYERLQENDYNFLDLTELPTRFTFKDLNQATRNFEISIGKGASSTVFKGTLRDGTVVAVKQINGQSNSEDQFNTEIAIISSVQHNNLVRLLGYCLTPRGERYLVYPFFENGSLDTWLFAAEERRSRLTWALRHEIAVDVAKALAYLHHDCRHQIIHLDVKPANILLGRGFQALLSDFGISRAMSREDDIVMTRARGTVGYLPPEMLITTGISTKSDVYSYGMVLLELVGGRRNLEIIVDAETQQKKNSYFPKIVRKRMLEGNLWEVVDQSLLSEQVKENEIRVLVSVAFNCIHDRPERRPSMADVVGMLKGDLPVHLPPESPVSVADFLDVESESSTTESLECCTVRTVDGMSQSTEWSNSSISIRIE</sequence>
<accession>A0AAV8FB30</accession>
<keyword evidence="9 11" id="KW-0472">Membrane</keyword>
<dbReference type="PANTHER" id="PTHR47974:SF9">
    <property type="entry name" value="RECEPTOR-LIKE SERINE_THREONINE-PROTEIN KINASE"/>
    <property type="match status" value="1"/>
</dbReference>
<keyword evidence="14" id="KW-1185">Reference proteome</keyword>
<dbReference type="GO" id="GO:0004672">
    <property type="term" value="F:protein kinase activity"/>
    <property type="evidence" value="ECO:0007669"/>
    <property type="project" value="InterPro"/>
</dbReference>
<evidence type="ECO:0000259" key="12">
    <source>
        <dbReference type="PROSITE" id="PS50011"/>
    </source>
</evidence>
<feature type="transmembrane region" description="Helical" evidence="11">
    <location>
        <begin position="70"/>
        <end position="89"/>
    </location>
</feature>
<dbReference type="FunFam" id="3.30.200.20:FF:000178">
    <property type="entry name" value="serine/threonine-protein kinase PBS1-like"/>
    <property type="match status" value="1"/>
</dbReference>
<dbReference type="PROSITE" id="PS50011">
    <property type="entry name" value="PROTEIN_KINASE_DOM"/>
    <property type="match status" value="1"/>
</dbReference>
<evidence type="ECO:0000256" key="2">
    <source>
        <dbReference type="ARBA" id="ARBA00022679"/>
    </source>
</evidence>
<keyword evidence="3 11" id="KW-0812">Transmembrane</keyword>
<protein>
    <submittedName>
        <fullName evidence="13">Receptor protein kinase</fullName>
    </submittedName>
</protein>
<dbReference type="Gene3D" id="1.10.510.10">
    <property type="entry name" value="Transferase(Phosphotransferase) domain 1"/>
    <property type="match status" value="1"/>
</dbReference>
<evidence type="ECO:0000256" key="5">
    <source>
        <dbReference type="ARBA" id="ARBA00022741"/>
    </source>
</evidence>
<dbReference type="InterPro" id="IPR011009">
    <property type="entry name" value="Kinase-like_dom_sf"/>
</dbReference>
<evidence type="ECO:0000256" key="8">
    <source>
        <dbReference type="ARBA" id="ARBA00022989"/>
    </source>
</evidence>
<comment type="caution">
    <text evidence="13">The sequence shown here is derived from an EMBL/GenBank/DDBJ whole genome shotgun (WGS) entry which is preliminary data.</text>
</comment>
<feature type="transmembrane region" description="Helical" evidence="11">
    <location>
        <begin position="126"/>
        <end position="143"/>
    </location>
</feature>
<keyword evidence="2" id="KW-0808">Transferase</keyword>
<proteinExistence type="predicted"/>
<feature type="transmembrane region" description="Helical" evidence="11">
    <location>
        <begin position="209"/>
        <end position="228"/>
    </location>
</feature>
<evidence type="ECO:0000256" key="9">
    <source>
        <dbReference type="ARBA" id="ARBA00023136"/>
    </source>
</evidence>
<dbReference type="SUPFAM" id="SSF56112">
    <property type="entry name" value="Protein kinase-like (PK-like)"/>
    <property type="match status" value="1"/>
</dbReference>
<gene>
    <name evidence="13" type="ORF">LUZ62_039162</name>
</gene>
<dbReference type="GO" id="GO:0016020">
    <property type="term" value="C:membrane"/>
    <property type="evidence" value="ECO:0007669"/>
    <property type="project" value="UniProtKB-SubCell"/>
</dbReference>
<keyword evidence="6 13" id="KW-0418">Kinase</keyword>
<dbReference type="PANTHER" id="PTHR47974">
    <property type="entry name" value="OS07G0415500 PROTEIN"/>
    <property type="match status" value="1"/>
</dbReference>
<evidence type="ECO:0000256" key="3">
    <source>
        <dbReference type="ARBA" id="ARBA00022692"/>
    </source>
</evidence>
<comment type="subcellular location">
    <subcellularLocation>
        <location evidence="1">Membrane</location>
        <topology evidence="1">Single-pass membrane protein</topology>
    </subcellularLocation>
</comment>
<feature type="transmembrane region" description="Helical" evidence="11">
    <location>
        <begin position="182"/>
        <end position="203"/>
    </location>
</feature>
<evidence type="ECO:0000256" key="7">
    <source>
        <dbReference type="ARBA" id="ARBA00022840"/>
    </source>
</evidence>
<dbReference type="InterPro" id="IPR017441">
    <property type="entry name" value="Protein_kinase_ATP_BS"/>
</dbReference>
<name>A0AAV8FB30_9POAL</name>
<evidence type="ECO:0000256" key="11">
    <source>
        <dbReference type="SAM" id="Phobius"/>
    </source>
</evidence>
<dbReference type="Pfam" id="PF00069">
    <property type="entry name" value="Pkinase"/>
    <property type="match status" value="1"/>
</dbReference>
<organism evidence="13 14">
    <name type="scientific">Rhynchospora pubera</name>
    <dbReference type="NCBI Taxonomy" id="906938"/>
    <lineage>
        <taxon>Eukaryota</taxon>
        <taxon>Viridiplantae</taxon>
        <taxon>Streptophyta</taxon>
        <taxon>Embryophyta</taxon>
        <taxon>Tracheophyta</taxon>
        <taxon>Spermatophyta</taxon>
        <taxon>Magnoliopsida</taxon>
        <taxon>Liliopsida</taxon>
        <taxon>Poales</taxon>
        <taxon>Cyperaceae</taxon>
        <taxon>Cyperoideae</taxon>
        <taxon>Rhynchosporeae</taxon>
        <taxon>Rhynchospora</taxon>
    </lineage>
</organism>
<evidence type="ECO:0000313" key="14">
    <source>
        <dbReference type="Proteomes" id="UP001140206"/>
    </source>
</evidence>
<dbReference type="InterPro" id="IPR000719">
    <property type="entry name" value="Prot_kinase_dom"/>
</dbReference>
<keyword evidence="4" id="KW-0732">Signal</keyword>
<dbReference type="SMART" id="SM00220">
    <property type="entry name" value="S_TKc"/>
    <property type="match status" value="1"/>
</dbReference>
<feature type="transmembrane region" description="Helical" evidence="11">
    <location>
        <begin position="149"/>
        <end position="170"/>
    </location>
</feature>
<dbReference type="PROSITE" id="PS00108">
    <property type="entry name" value="PROTEIN_KINASE_ST"/>
    <property type="match status" value="1"/>
</dbReference>
<dbReference type="Gene3D" id="3.30.200.20">
    <property type="entry name" value="Phosphorylase Kinase, domain 1"/>
    <property type="match status" value="1"/>
</dbReference>